<dbReference type="Pfam" id="PF00646">
    <property type="entry name" value="F-box"/>
    <property type="match status" value="1"/>
</dbReference>
<dbReference type="InParanoid" id="A0A165N2W5"/>
<dbReference type="SUPFAM" id="SSF81383">
    <property type="entry name" value="F-box domain"/>
    <property type="match status" value="1"/>
</dbReference>
<dbReference type="EMBL" id="KV425650">
    <property type="protein sequence ID" value="KZT19104.1"/>
    <property type="molecule type" value="Genomic_DNA"/>
</dbReference>
<dbReference type="AlphaFoldDB" id="A0A165N2W5"/>
<name>A0A165N2W5_9AGAM</name>
<evidence type="ECO:0000313" key="3">
    <source>
        <dbReference type="Proteomes" id="UP000076761"/>
    </source>
</evidence>
<dbReference type="STRING" id="1314782.A0A165N2W5"/>
<sequence>NLLSLATELIVYVLENLDLNSLVACQRVCSDLKKIIDESVTLQYRIELAVAGMENGPPSSIDVAERLRRLQNYTKAWREMTFSPLEKEIELSGHLWELYGGVLVTSVGDTTLVFNKLPGHARGIRSQEWKIENVGFPIRDFKMDLSQYLLAMLDFPQHGGGFCTIHLRTLSTNEPHPLASYALIIVPLQTSYSTGYSFDVLICDDKVGVKFNRQLAHGPYDDVNIFHIRGRRKPIDTFTFLSDHHILLGISDERGPRLEVYDLPREARSDPEWNGQDYLCAFLYEDHGPYFVSHNILIQSNPAPSWTPLNDTEVPFFAAPGSRVLCLSYEMVSVGARDANEFPAHFIPLQVLLAFIPESPNEVGMA</sequence>
<gene>
    <name evidence="2" type="ORF">NEOLEDRAFT_1078539</name>
</gene>
<protein>
    <recommendedName>
        <fullName evidence="1">F-box domain-containing protein</fullName>
    </recommendedName>
</protein>
<dbReference type="InterPro" id="IPR001810">
    <property type="entry name" value="F-box_dom"/>
</dbReference>
<feature type="domain" description="F-box" evidence="1">
    <location>
        <begin position="1"/>
        <end position="45"/>
    </location>
</feature>
<dbReference type="Gene3D" id="1.20.1280.50">
    <property type="match status" value="1"/>
</dbReference>
<dbReference type="SMART" id="SM00256">
    <property type="entry name" value="FBOX"/>
    <property type="match status" value="1"/>
</dbReference>
<evidence type="ECO:0000313" key="2">
    <source>
        <dbReference type="EMBL" id="KZT19104.1"/>
    </source>
</evidence>
<feature type="non-terminal residue" evidence="2">
    <location>
        <position position="1"/>
    </location>
</feature>
<dbReference type="Proteomes" id="UP000076761">
    <property type="component" value="Unassembled WGS sequence"/>
</dbReference>
<accession>A0A165N2W5</accession>
<dbReference type="OrthoDB" id="3256413at2759"/>
<evidence type="ECO:0000259" key="1">
    <source>
        <dbReference type="PROSITE" id="PS50181"/>
    </source>
</evidence>
<reference evidence="2 3" key="1">
    <citation type="journal article" date="2016" name="Mol. Biol. Evol.">
        <title>Comparative Genomics of Early-Diverging Mushroom-Forming Fungi Provides Insights into the Origins of Lignocellulose Decay Capabilities.</title>
        <authorList>
            <person name="Nagy L.G."/>
            <person name="Riley R."/>
            <person name="Tritt A."/>
            <person name="Adam C."/>
            <person name="Daum C."/>
            <person name="Floudas D."/>
            <person name="Sun H."/>
            <person name="Yadav J.S."/>
            <person name="Pangilinan J."/>
            <person name="Larsson K.H."/>
            <person name="Matsuura K."/>
            <person name="Barry K."/>
            <person name="Labutti K."/>
            <person name="Kuo R."/>
            <person name="Ohm R.A."/>
            <person name="Bhattacharya S.S."/>
            <person name="Shirouzu T."/>
            <person name="Yoshinaga Y."/>
            <person name="Martin F.M."/>
            <person name="Grigoriev I.V."/>
            <person name="Hibbett D.S."/>
        </authorList>
    </citation>
    <scope>NUCLEOTIDE SEQUENCE [LARGE SCALE GENOMIC DNA]</scope>
    <source>
        <strain evidence="2 3">HHB14362 ss-1</strain>
    </source>
</reference>
<proteinExistence type="predicted"/>
<dbReference type="InterPro" id="IPR036047">
    <property type="entry name" value="F-box-like_dom_sf"/>
</dbReference>
<dbReference type="PROSITE" id="PS50181">
    <property type="entry name" value="FBOX"/>
    <property type="match status" value="1"/>
</dbReference>
<keyword evidence="3" id="KW-1185">Reference proteome</keyword>
<dbReference type="CDD" id="cd09917">
    <property type="entry name" value="F-box_SF"/>
    <property type="match status" value="1"/>
</dbReference>
<organism evidence="2 3">
    <name type="scientific">Neolentinus lepideus HHB14362 ss-1</name>
    <dbReference type="NCBI Taxonomy" id="1314782"/>
    <lineage>
        <taxon>Eukaryota</taxon>
        <taxon>Fungi</taxon>
        <taxon>Dikarya</taxon>
        <taxon>Basidiomycota</taxon>
        <taxon>Agaricomycotina</taxon>
        <taxon>Agaricomycetes</taxon>
        <taxon>Gloeophyllales</taxon>
        <taxon>Gloeophyllaceae</taxon>
        <taxon>Neolentinus</taxon>
    </lineage>
</organism>